<evidence type="ECO:0000313" key="2">
    <source>
        <dbReference type="EMBL" id="AAM25281.1"/>
    </source>
</evidence>
<protein>
    <recommendedName>
        <fullName evidence="4">DNA replication protein DnaD</fullName>
    </recommendedName>
</protein>
<dbReference type="Gene3D" id="1.10.10.10">
    <property type="entry name" value="Winged helix-like DNA-binding domain superfamily/Winged helix DNA-binding domain"/>
    <property type="match status" value="1"/>
</dbReference>
<dbReference type="AlphaFoldDB" id="Q8R8A0"/>
<evidence type="ECO:0000313" key="3">
    <source>
        <dbReference type="Proteomes" id="UP000000555"/>
    </source>
</evidence>
<feature type="compositionally biased region" description="Low complexity" evidence="1">
    <location>
        <begin position="225"/>
        <end position="235"/>
    </location>
</feature>
<gene>
    <name evidence="2" type="ordered locus">TTE2114</name>
</gene>
<proteinExistence type="predicted"/>
<dbReference type="KEGG" id="tte:TTE2114"/>
<feature type="region of interest" description="Disordered" evidence="1">
    <location>
        <begin position="154"/>
        <end position="179"/>
    </location>
</feature>
<organism evidence="2 3">
    <name type="scientific">Caldanaerobacter subterraneus subsp. tengcongensis (strain DSM 15242 / JCM 11007 / NBRC 100824 / MB4)</name>
    <name type="common">Thermoanaerobacter tengcongensis</name>
    <dbReference type="NCBI Taxonomy" id="273068"/>
    <lineage>
        <taxon>Bacteria</taxon>
        <taxon>Bacillati</taxon>
        <taxon>Bacillota</taxon>
        <taxon>Clostridia</taxon>
        <taxon>Thermoanaerobacterales</taxon>
        <taxon>Thermoanaerobacteraceae</taxon>
        <taxon>Caldanaerobacter</taxon>
    </lineage>
</organism>
<evidence type="ECO:0000256" key="1">
    <source>
        <dbReference type="SAM" id="MobiDB-lite"/>
    </source>
</evidence>
<dbReference type="OrthoDB" id="9803733at2"/>
<evidence type="ECO:0008006" key="4">
    <source>
        <dbReference type="Google" id="ProtNLM"/>
    </source>
</evidence>
<reference evidence="2 3" key="1">
    <citation type="journal article" date="2002" name="Genome Res.">
        <title>A complete sequence of the T. tengcongensis genome.</title>
        <authorList>
            <person name="Bao Q."/>
            <person name="Tian Y."/>
            <person name="Li W."/>
            <person name="Xu Z."/>
            <person name="Xuan Z."/>
            <person name="Hu S."/>
            <person name="Dong W."/>
            <person name="Yang J."/>
            <person name="Chen Y."/>
            <person name="Xue Y."/>
            <person name="Xu Y."/>
            <person name="Lai X."/>
            <person name="Huang L."/>
            <person name="Dong X."/>
            <person name="Ma Y."/>
            <person name="Ling L."/>
            <person name="Tan H."/>
            <person name="Chen R."/>
            <person name="Wang J."/>
            <person name="Yu J."/>
            <person name="Yang H."/>
        </authorList>
    </citation>
    <scope>NUCLEOTIDE SEQUENCE [LARGE SCALE GENOMIC DNA]</scope>
    <source>
        <strain evidence="3">DSM 15242 / JCM 11007 / NBRC 100824 / MB4</strain>
    </source>
</reference>
<dbReference type="InterPro" id="IPR036388">
    <property type="entry name" value="WH-like_DNA-bd_sf"/>
</dbReference>
<dbReference type="Proteomes" id="UP000000555">
    <property type="component" value="Chromosome"/>
</dbReference>
<feature type="region of interest" description="Disordered" evidence="1">
    <location>
        <begin position="202"/>
        <end position="246"/>
    </location>
</feature>
<dbReference type="EMBL" id="AE008691">
    <property type="protein sequence ID" value="AAM25281.1"/>
    <property type="molecule type" value="Genomic_DNA"/>
</dbReference>
<accession>Q8R8A0</accession>
<dbReference type="STRING" id="273068.TTE2114"/>
<name>Q8R8A0_CALS4</name>
<sequence length="756" mass="85031">MSDREVINPEVLKMAKINLEGNIIPQQWYRHITYPSGKPNPIAVTLLAEIVYWYRPVIERDPITGEVIGYRKKFKGDKLQRSYQSFADQFGFSKRQVQDAMKRLVELGLIRIEFRNIKTETGLTLTNVMYVEPVTEEIERITYDGINKIYEKEADEETEESEHHEEITANDIDTNSCSASHDKMKEIPHSNVIPITFERRTSHDKTEEVSRSNVIPPSAHRGTYTENTTQTTTENTTEKQKKHLQGTTAGITLSRERKSSRESIYLLSKKVNTKLAKLIKASKLMHYYCLVNKITIKPSKYKILRYRDDNVYSRIKNNKNLSLETYTNSKDLHSVPGQYPNTERNTATCSSNKNISPGRDSISHVRDYTNRKDTKPVSDSYEEGSIYALTRINTGVNNLNLGTGEKILESDHDSQNKELSCSEDISLSENKDAALCKVTSVFAEKGITTAQQAEEESDSWEKVSSDEGIRYSYGDWDDYSIEEFDDGIIHTSPKAPQEIFNAGTAFVICSNEAEVSSSAETAVFEEGRDSAVESEAFHSSERVITKLLAANCPAVTGRQVSEAVKSKAVKHNSRVQPPVCLLNRQQRNSQLAFNTGTSKKASAENSAGACFEIIEQQIPEIEFRKDETVKPESRVLYVVYLINLQQSTLTPEASAEHAFYGADSSSEHAVSCSTENTAGCRKKTVFCLGKKFKAGSRRLNTKPAAGTCFEVINRQTPELVRTRTAVRGCQLLNRYQSILIPSAASDKHVFPRDGPF</sequence>
<keyword evidence="3" id="KW-1185">Reference proteome</keyword>
<dbReference type="RefSeq" id="WP_011026219.1">
    <property type="nucleotide sequence ID" value="NC_003869.1"/>
</dbReference>
<dbReference type="eggNOG" id="COG3935">
    <property type="taxonomic scope" value="Bacteria"/>
</dbReference>
<dbReference type="HOGENOM" id="CLU_368305_0_0_9"/>